<dbReference type="GO" id="GO:0005524">
    <property type="term" value="F:ATP binding"/>
    <property type="evidence" value="ECO:0007669"/>
    <property type="project" value="InterPro"/>
</dbReference>
<dbReference type="AlphaFoldDB" id="A0A816FP36"/>
<dbReference type="InterPro" id="IPR039421">
    <property type="entry name" value="Type_1_exporter"/>
</dbReference>
<dbReference type="EMBL" id="CAJNOH010011630">
    <property type="protein sequence ID" value="CAF1527175.1"/>
    <property type="molecule type" value="Genomic_DNA"/>
</dbReference>
<keyword evidence="4" id="KW-0472">Membrane</keyword>
<dbReference type="PANTHER" id="PTHR24222">
    <property type="entry name" value="ABC TRANSPORTER B FAMILY"/>
    <property type="match status" value="1"/>
</dbReference>
<dbReference type="Proteomes" id="UP000663854">
    <property type="component" value="Unassembled WGS sequence"/>
</dbReference>
<dbReference type="PANTHER" id="PTHR24222:SF76">
    <property type="entry name" value="MYCOBACTIN IMPORT ATP-BINDING_PERMEASE PROTEIN IRTB"/>
    <property type="match status" value="1"/>
</dbReference>
<dbReference type="Gene3D" id="3.40.50.300">
    <property type="entry name" value="P-loop containing nucleotide triphosphate hydrolases"/>
    <property type="match status" value="1"/>
</dbReference>
<keyword evidence="2" id="KW-0812">Transmembrane</keyword>
<dbReference type="Proteomes" id="UP000663870">
    <property type="component" value="Unassembled WGS sequence"/>
</dbReference>
<comment type="subcellular location">
    <subcellularLocation>
        <location evidence="1">Membrane</location>
        <topology evidence="1">Multi-pass membrane protein</topology>
    </subcellularLocation>
</comment>
<dbReference type="SUPFAM" id="SSF52540">
    <property type="entry name" value="P-loop containing nucleoside triphosphate hydrolases"/>
    <property type="match status" value="1"/>
</dbReference>
<evidence type="ECO:0000313" key="7">
    <source>
        <dbReference type="Proteomes" id="UP000663870"/>
    </source>
</evidence>
<sequence>MLSNQIINGKHVASSSYNEKKNELEKCQRHSNLHLEYSQIRQEIDWFYYRNVELPAYNTANYIAQQVLVPIRTVIPFGEQDKDTEEYRKNLFDGKRVSIEKGFILEITRAIVNIVLYSGRSAHWMVILNGLSVEISSGKVVALCGPSAYGKNIKTLNVTWLRSHIGIVSQQPVLFTESIEENIRFEKRNATDDEVQSAVKMSNGLLLVF</sequence>
<organism evidence="6 7">
    <name type="scientific">Rotaria sordida</name>
    <dbReference type="NCBI Taxonomy" id="392033"/>
    <lineage>
        <taxon>Eukaryota</taxon>
        <taxon>Metazoa</taxon>
        <taxon>Spiralia</taxon>
        <taxon>Gnathifera</taxon>
        <taxon>Rotifera</taxon>
        <taxon>Eurotatoria</taxon>
        <taxon>Bdelloidea</taxon>
        <taxon>Philodinida</taxon>
        <taxon>Philodinidae</taxon>
        <taxon>Rotaria</taxon>
    </lineage>
</organism>
<protein>
    <recommendedName>
        <fullName evidence="8">ABC transporter domain-containing protein</fullName>
    </recommendedName>
</protein>
<reference evidence="6" key="1">
    <citation type="submission" date="2021-02" db="EMBL/GenBank/DDBJ databases">
        <authorList>
            <person name="Nowell W R."/>
        </authorList>
    </citation>
    <scope>NUCLEOTIDE SEQUENCE</scope>
</reference>
<keyword evidence="7" id="KW-1185">Reference proteome</keyword>
<keyword evidence="3" id="KW-1133">Transmembrane helix</keyword>
<evidence type="ECO:0000256" key="4">
    <source>
        <dbReference type="ARBA" id="ARBA00023136"/>
    </source>
</evidence>
<evidence type="ECO:0000313" key="5">
    <source>
        <dbReference type="EMBL" id="CAF1527175.1"/>
    </source>
</evidence>
<evidence type="ECO:0000313" key="6">
    <source>
        <dbReference type="EMBL" id="CAF1663962.1"/>
    </source>
</evidence>
<evidence type="ECO:0000256" key="3">
    <source>
        <dbReference type="ARBA" id="ARBA00022989"/>
    </source>
</evidence>
<evidence type="ECO:0008006" key="8">
    <source>
        <dbReference type="Google" id="ProtNLM"/>
    </source>
</evidence>
<name>A0A816FP36_9BILA</name>
<comment type="caution">
    <text evidence="6">The sequence shown here is derived from an EMBL/GenBank/DDBJ whole genome shotgun (WGS) entry which is preliminary data.</text>
</comment>
<accession>A0A816FP36</accession>
<proteinExistence type="predicted"/>
<gene>
    <name evidence="6" type="ORF">JXQ802_LOCUS56517</name>
    <name evidence="5" type="ORF">PYM288_LOCUS39953</name>
</gene>
<dbReference type="GO" id="GO:0005886">
    <property type="term" value="C:plasma membrane"/>
    <property type="evidence" value="ECO:0007669"/>
    <property type="project" value="TreeGrafter"/>
</dbReference>
<evidence type="ECO:0000256" key="2">
    <source>
        <dbReference type="ARBA" id="ARBA00022692"/>
    </source>
</evidence>
<dbReference type="InterPro" id="IPR027417">
    <property type="entry name" value="P-loop_NTPase"/>
</dbReference>
<evidence type="ECO:0000256" key="1">
    <source>
        <dbReference type="ARBA" id="ARBA00004141"/>
    </source>
</evidence>
<dbReference type="Gene3D" id="1.20.1560.10">
    <property type="entry name" value="ABC transporter type 1, transmembrane domain"/>
    <property type="match status" value="1"/>
</dbReference>
<dbReference type="EMBL" id="CAJNOL010013481">
    <property type="protein sequence ID" value="CAF1663962.1"/>
    <property type="molecule type" value="Genomic_DNA"/>
</dbReference>
<dbReference type="InterPro" id="IPR036640">
    <property type="entry name" value="ABC1_TM_sf"/>
</dbReference>
<dbReference type="GO" id="GO:0042626">
    <property type="term" value="F:ATPase-coupled transmembrane transporter activity"/>
    <property type="evidence" value="ECO:0007669"/>
    <property type="project" value="TreeGrafter"/>
</dbReference>